<dbReference type="EMBL" id="BARS01039643">
    <property type="protein sequence ID" value="GAG21280.1"/>
    <property type="molecule type" value="Genomic_DNA"/>
</dbReference>
<evidence type="ECO:0000256" key="6">
    <source>
        <dbReference type="ARBA" id="ARBA00023296"/>
    </source>
</evidence>
<dbReference type="Pfam" id="PF12236">
    <property type="entry name" value="Head-tail_con"/>
    <property type="match status" value="1"/>
</dbReference>
<evidence type="ECO:0000256" key="4">
    <source>
        <dbReference type="ARBA" id="ARBA00022844"/>
    </source>
</evidence>
<keyword evidence="4" id="KW-0946">Virion</keyword>
<proteinExistence type="predicted"/>
<accession>X0VSQ5</accession>
<keyword evidence="2" id="KW-1162">Viral penetration into host cytoplasm</keyword>
<evidence type="ECO:0000256" key="5">
    <source>
        <dbReference type="ARBA" id="ARBA00023219"/>
    </source>
</evidence>
<feature type="non-terminal residue" evidence="7">
    <location>
        <position position="1"/>
    </location>
</feature>
<protein>
    <submittedName>
        <fullName evidence="7">Uncharacterized protein</fullName>
    </submittedName>
</protein>
<evidence type="ECO:0000256" key="1">
    <source>
        <dbReference type="ARBA" id="ARBA00004328"/>
    </source>
</evidence>
<gene>
    <name evidence="7" type="ORF">S01H1_60522</name>
</gene>
<keyword evidence="5" id="KW-0231">Viral genome packaging</keyword>
<evidence type="ECO:0000256" key="3">
    <source>
        <dbReference type="ARBA" id="ARBA00022612"/>
    </source>
</evidence>
<evidence type="ECO:0000313" key="7">
    <source>
        <dbReference type="EMBL" id="GAG21280.1"/>
    </source>
</evidence>
<dbReference type="AlphaFoldDB" id="X0VSQ5"/>
<name>X0VSQ5_9ZZZZ</name>
<feature type="non-terminal residue" evidence="7">
    <location>
        <position position="255"/>
    </location>
</feature>
<dbReference type="GO" id="GO:0044423">
    <property type="term" value="C:virion component"/>
    <property type="evidence" value="ECO:0007669"/>
    <property type="project" value="UniProtKB-KW"/>
</dbReference>
<reference evidence="7" key="1">
    <citation type="journal article" date="2014" name="Front. Microbiol.">
        <title>High frequency of phylogenetically diverse reductive dehalogenase-homologous genes in deep subseafloor sedimentary metagenomes.</title>
        <authorList>
            <person name="Kawai M."/>
            <person name="Futagami T."/>
            <person name="Toyoda A."/>
            <person name="Takaki Y."/>
            <person name="Nishi S."/>
            <person name="Hori S."/>
            <person name="Arai W."/>
            <person name="Tsubouchi T."/>
            <person name="Morono Y."/>
            <person name="Uchiyama I."/>
            <person name="Ito T."/>
            <person name="Fujiyama A."/>
            <person name="Inagaki F."/>
            <person name="Takami H."/>
        </authorList>
    </citation>
    <scope>NUCLEOTIDE SEQUENCE</scope>
    <source>
        <strain evidence="7">Expedition CK06-06</strain>
    </source>
</reference>
<comment type="caution">
    <text evidence="7">The sequence shown here is derived from an EMBL/GenBank/DDBJ whole genome shotgun (WGS) entry which is preliminary data.</text>
</comment>
<sequence>TTAEESNIQLAAGLYSYMFPTDSRAFVLEIEDDELSEMDDVKQWLEKVTKIIHKHLVNSNFRESFFEFLKSLGCFGTACLYEEKGKKKPIIFICHHMAGIYIAANSDGEIDTVYRVFEYTARQAVQEFGEENLGEKIITAYKSIKNKDKKFPFIHAVFPREDYDSEKDDPISMPWASIYVSRSDKKEISVSGYPEMPHQVDRFDKDSLEVYGRSPMMKKLPDIKMINHMKKTRIKGWEKQVDPTVLLPDDGSIWP</sequence>
<comment type="subcellular location">
    <subcellularLocation>
        <location evidence="1">Virion</location>
    </subcellularLocation>
</comment>
<dbReference type="GO" id="GO:0046718">
    <property type="term" value="P:symbiont entry into host cell"/>
    <property type="evidence" value="ECO:0007669"/>
    <property type="project" value="UniProtKB-KW"/>
</dbReference>
<evidence type="ECO:0000256" key="2">
    <source>
        <dbReference type="ARBA" id="ARBA00022595"/>
    </source>
</evidence>
<keyword evidence="6" id="KW-1160">Virus entry into host cell</keyword>
<keyword evidence="3" id="KW-1188">Viral release from host cell</keyword>
<organism evidence="7">
    <name type="scientific">marine sediment metagenome</name>
    <dbReference type="NCBI Taxonomy" id="412755"/>
    <lineage>
        <taxon>unclassified sequences</taxon>
        <taxon>metagenomes</taxon>
        <taxon>ecological metagenomes</taxon>
    </lineage>
</organism>
<dbReference type="InterPro" id="IPR020991">
    <property type="entry name" value="Connector_podovirus"/>
</dbReference>